<dbReference type="AlphaFoldDB" id="B6II15"/>
<dbReference type="CTD" id="68919227"/>
<reference evidence="1 2" key="1">
    <citation type="journal article" date="2003" name="PLoS Biol.">
        <title>The genome sequence of Caenorhabditis briggsae: a platform for comparative genomics.</title>
        <authorList>
            <person name="Stein L.D."/>
            <person name="Bao Z."/>
            <person name="Blasiar D."/>
            <person name="Blumenthal T."/>
            <person name="Brent M.R."/>
            <person name="Chen N."/>
            <person name="Chinwalla A."/>
            <person name="Clarke L."/>
            <person name="Clee C."/>
            <person name="Coghlan A."/>
            <person name="Coulson A."/>
            <person name="D'Eustachio P."/>
            <person name="Fitch D.H."/>
            <person name="Fulton L.A."/>
            <person name="Fulton R.E."/>
            <person name="Griffiths-Jones S."/>
            <person name="Harris T.W."/>
            <person name="Hillier L.W."/>
            <person name="Kamath R."/>
            <person name="Kuwabara P.E."/>
            <person name="Mardis E.R."/>
            <person name="Marra M.A."/>
            <person name="Miner T.L."/>
            <person name="Minx P."/>
            <person name="Mullikin J.C."/>
            <person name="Plumb R.W."/>
            <person name="Rogers J."/>
            <person name="Schein J.E."/>
            <person name="Sohrmann M."/>
            <person name="Spieth J."/>
            <person name="Stajich J.E."/>
            <person name="Wei C."/>
            <person name="Willey D."/>
            <person name="Wilson R.K."/>
            <person name="Durbin R."/>
            <person name="Waterston R.H."/>
        </authorList>
    </citation>
    <scope>NUCLEOTIDE SEQUENCE [LARGE SCALE GENOMIC DNA]</scope>
    <source>
        <strain evidence="1 2">AF16</strain>
    </source>
</reference>
<reference evidence="1 2" key="2">
    <citation type="journal article" date="2011" name="PLoS Genet.">
        <title>Caenorhabditis briggsae recombinant inbred line genotypes reveal inter-strain incompatibility and the evolution of recombination.</title>
        <authorList>
            <person name="Ross J.A."/>
            <person name="Koboldt D.C."/>
            <person name="Staisch J.E."/>
            <person name="Chamberlin H.M."/>
            <person name="Gupta B.P."/>
            <person name="Miller R.D."/>
            <person name="Baird S.E."/>
            <person name="Haag E.S."/>
        </authorList>
    </citation>
    <scope>NUCLEOTIDE SEQUENCE [LARGE SCALE GENOMIC DNA]</scope>
    <source>
        <strain evidence="1 2">AF16</strain>
    </source>
</reference>
<evidence type="ECO:0000313" key="1">
    <source>
        <dbReference type="EMBL" id="CAR99545.1"/>
    </source>
</evidence>
<dbReference type="HOGENOM" id="CLU_3261016_0_0_1"/>
<name>B6II15_CAEBR</name>
<dbReference type="KEGG" id="cbr:CBG_27778"/>
<dbReference type="Proteomes" id="UP000008549">
    <property type="component" value="Unassembled WGS sequence"/>
</dbReference>
<gene>
    <name evidence="1" type="ORF">CBG27778</name>
    <name evidence="1" type="ORF">CBG_27778</name>
</gene>
<organism evidence="1 2">
    <name type="scientific">Caenorhabditis briggsae</name>
    <dbReference type="NCBI Taxonomy" id="6238"/>
    <lineage>
        <taxon>Eukaryota</taxon>
        <taxon>Metazoa</taxon>
        <taxon>Ecdysozoa</taxon>
        <taxon>Nematoda</taxon>
        <taxon>Chromadorea</taxon>
        <taxon>Rhabditida</taxon>
        <taxon>Rhabditina</taxon>
        <taxon>Rhabditomorpha</taxon>
        <taxon>Rhabditoidea</taxon>
        <taxon>Rhabditidae</taxon>
        <taxon>Peloderinae</taxon>
        <taxon>Caenorhabditis</taxon>
    </lineage>
</organism>
<dbReference type="GeneID" id="68919227"/>
<proteinExistence type="predicted"/>
<evidence type="ECO:0000313" key="2">
    <source>
        <dbReference type="Proteomes" id="UP000008549"/>
    </source>
</evidence>
<keyword evidence="2" id="KW-1185">Reference proteome</keyword>
<dbReference type="EMBL" id="HE601482">
    <property type="protein sequence ID" value="CAR99545.1"/>
    <property type="molecule type" value="Genomic_DNA"/>
</dbReference>
<accession>B6II15</accession>
<protein>
    <submittedName>
        <fullName evidence="1">Protein CBG27778</fullName>
    </submittedName>
</protein>
<dbReference type="InParanoid" id="B6II15"/>
<dbReference type="RefSeq" id="XP_045099108.1">
    <property type="nucleotide sequence ID" value="XM_045239916.1"/>
</dbReference>
<sequence length="42" mass="4911">MGSECEKRQWLKIIIPYKAEKRLNKSEIKSDKKSSVGHTILH</sequence>